<evidence type="ECO:0000313" key="12">
    <source>
        <dbReference type="EMBL" id="KAK8897808.1"/>
    </source>
</evidence>
<dbReference type="InterPro" id="IPR003342">
    <property type="entry name" value="ArnT-like_N"/>
</dbReference>
<feature type="transmembrane region" description="Helical" evidence="9">
    <location>
        <begin position="20"/>
        <end position="38"/>
    </location>
</feature>
<evidence type="ECO:0000256" key="9">
    <source>
        <dbReference type="SAM" id="Phobius"/>
    </source>
</evidence>
<feature type="transmembrane region" description="Helical" evidence="9">
    <location>
        <begin position="158"/>
        <end position="176"/>
    </location>
</feature>
<dbReference type="Pfam" id="PF02366">
    <property type="entry name" value="PMT"/>
    <property type="match status" value="1"/>
</dbReference>
<keyword evidence="7 9" id="KW-1133">Transmembrane helix</keyword>
<evidence type="ECO:0000256" key="8">
    <source>
        <dbReference type="ARBA" id="ARBA00023136"/>
    </source>
</evidence>
<dbReference type="Proteomes" id="UP001470230">
    <property type="component" value="Unassembled WGS sequence"/>
</dbReference>
<evidence type="ECO:0000313" key="13">
    <source>
        <dbReference type="Proteomes" id="UP001470230"/>
    </source>
</evidence>
<feature type="transmembrane region" description="Helical" evidence="9">
    <location>
        <begin position="235"/>
        <end position="259"/>
    </location>
</feature>
<evidence type="ECO:0000256" key="5">
    <source>
        <dbReference type="ARBA" id="ARBA00022679"/>
    </source>
</evidence>
<keyword evidence="5" id="KW-0808">Transferase</keyword>
<accession>A0ABR2L3B0</accession>
<comment type="caution">
    <text evidence="12">The sequence shown here is derived from an EMBL/GenBank/DDBJ whole genome shotgun (WGS) entry which is preliminary data.</text>
</comment>
<dbReference type="InterPro" id="IPR032421">
    <property type="entry name" value="PMT_4TMC"/>
</dbReference>
<dbReference type="PANTHER" id="PTHR10050">
    <property type="entry name" value="DOLICHYL-PHOSPHATE-MANNOSE--PROTEIN MANNOSYLTRANSFERASE"/>
    <property type="match status" value="1"/>
</dbReference>
<evidence type="ECO:0000256" key="4">
    <source>
        <dbReference type="ARBA" id="ARBA00022676"/>
    </source>
</evidence>
<keyword evidence="8 9" id="KW-0472">Membrane</keyword>
<evidence type="ECO:0000256" key="6">
    <source>
        <dbReference type="ARBA" id="ARBA00022692"/>
    </source>
</evidence>
<organism evidence="12 13">
    <name type="scientific">Tritrichomonas musculus</name>
    <dbReference type="NCBI Taxonomy" id="1915356"/>
    <lineage>
        <taxon>Eukaryota</taxon>
        <taxon>Metamonada</taxon>
        <taxon>Parabasalia</taxon>
        <taxon>Tritrichomonadida</taxon>
        <taxon>Tritrichomonadidae</taxon>
        <taxon>Tritrichomonas</taxon>
    </lineage>
</organism>
<proteinExistence type="inferred from homology"/>
<dbReference type="EMBL" id="JAPFFF010000001">
    <property type="protein sequence ID" value="KAK8897808.1"/>
    <property type="molecule type" value="Genomic_DNA"/>
</dbReference>
<comment type="subcellular location">
    <subcellularLocation>
        <location evidence="1">Endomembrane system</location>
        <topology evidence="1">Multi-pass membrane protein</topology>
    </subcellularLocation>
</comment>
<keyword evidence="4" id="KW-0328">Glycosyltransferase</keyword>
<evidence type="ECO:0000256" key="3">
    <source>
        <dbReference type="ARBA" id="ARBA00007222"/>
    </source>
</evidence>
<dbReference type="PANTHER" id="PTHR10050:SF46">
    <property type="entry name" value="PROTEIN O-MANNOSYL-TRANSFERASE 2"/>
    <property type="match status" value="1"/>
</dbReference>
<sequence length="523" mass="60398">MGKSPLKAVPNPQLDNVDCLILMLISALAFIIRYWIIFHPDGCVFDEVYFGNFSNFYIKSQFYYDIHPPLAKLVAFVFANLSEYDGSINFNNAPTYPKPDYVWLRLVPATFSALCCPLSYLSVRFCGFSHTAATTCALLVIFDTSLGTEGRHILSDGILHFFSILHICVLMYTFSIKNYGSKFNLWHIFTGLSLGAACSCKNTAWGLMPFDAYLYIVSFLPLIKKSYLDFFFQVFVYGVTLFLIQLLVYILTFSIHFIVLPFSGPGTPYLPDEMKRQLINNNQVKSALYAQRIRKPGLIYRTLSITLHMHRGNMGITEFHDSMSFPSQWPILSGVMCYFWGRDGNEIRCIGNVFSYYFALIGIITTTIQLINIFKGSKNEEDNESKKNDDQNNSSVKRAINIYDNRFLLAFRFVFGWTVCYFPFYLIPRVMYQYHYCIPLIIGLMAFGSSLDLYIPKKWRETFAVFVIILTAFGFYLWSPLMYGTKQHDREISIWTKRWIDGNADHQSRRASYYASKARNSQK</sequence>
<keyword evidence="13" id="KW-1185">Reference proteome</keyword>
<feature type="transmembrane region" description="Helical" evidence="9">
    <location>
        <begin position="127"/>
        <end position="146"/>
    </location>
</feature>
<keyword evidence="6 9" id="KW-0812">Transmembrane</keyword>
<evidence type="ECO:0000259" key="11">
    <source>
        <dbReference type="Pfam" id="PF16192"/>
    </source>
</evidence>
<evidence type="ECO:0000256" key="1">
    <source>
        <dbReference type="ARBA" id="ARBA00004127"/>
    </source>
</evidence>
<dbReference type="Pfam" id="PF16192">
    <property type="entry name" value="PMT_4TMC"/>
    <property type="match status" value="1"/>
</dbReference>
<dbReference type="InterPro" id="IPR027005">
    <property type="entry name" value="PMT-like"/>
</dbReference>
<feature type="transmembrane region" description="Helical" evidence="9">
    <location>
        <begin position="462"/>
        <end position="479"/>
    </location>
</feature>
<reference evidence="12 13" key="1">
    <citation type="submission" date="2024-04" db="EMBL/GenBank/DDBJ databases">
        <title>Tritrichomonas musculus Genome.</title>
        <authorList>
            <person name="Alves-Ferreira E."/>
            <person name="Grigg M."/>
            <person name="Lorenzi H."/>
            <person name="Galac M."/>
        </authorList>
    </citation>
    <scope>NUCLEOTIDE SEQUENCE [LARGE SCALE GENOMIC DNA]</scope>
    <source>
        <strain evidence="12 13">EAF2021</strain>
    </source>
</reference>
<evidence type="ECO:0008006" key="14">
    <source>
        <dbReference type="Google" id="ProtNLM"/>
    </source>
</evidence>
<evidence type="ECO:0000259" key="10">
    <source>
        <dbReference type="Pfam" id="PF02366"/>
    </source>
</evidence>
<feature type="domain" description="Protein O-mannosyl-transferase C-terminal four TM" evidence="11">
    <location>
        <begin position="305"/>
        <end position="492"/>
    </location>
</feature>
<feature type="transmembrane region" description="Helical" evidence="9">
    <location>
        <begin position="433"/>
        <end position="455"/>
    </location>
</feature>
<feature type="transmembrane region" description="Helical" evidence="9">
    <location>
        <begin position="354"/>
        <end position="374"/>
    </location>
</feature>
<evidence type="ECO:0000256" key="2">
    <source>
        <dbReference type="ARBA" id="ARBA00004922"/>
    </source>
</evidence>
<feature type="domain" description="ArnT-like N-terminal" evidence="10">
    <location>
        <begin position="24"/>
        <end position="260"/>
    </location>
</feature>
<comment type="pathway">
    <text evidence="2">Protein modification; protein glycosylation.</text>
</comment>
<name>A0ABR2L3B0_9EUKA</name>
<protein>
    <recommendedName>
        <fullName evidence="14">Dolichyl-phosphate-mannose--protein mannosyltransferase</fullName>
    </recommendedName>
</protein>
<comment type="similarity">
    <text evidence="3">Belongs to the glycosyltransferase 39 family.</text>
</comment>
<feature type="transmembrane region" description="Helical" evidence="9">
    <location>
        <begin position="407"/>
        <end position="427"/>
    </location>
</feature>
<gene>
    <name evidence="12" type="ORF">M9Y10_000036</name>
</gene>
<evidence type="ECO:0000256" key="7">
    <source>
        <dbReference type="ARBA" id="ARBA00022989"/>
    </source>
</evidence>